<proteinExistence type="predicted"/>
<gene>
    <name evidence="1" type="ORF">EC835_10869</name>
</gene>
<dbReference type="OrthoDB" id="6465448at2"/>
<dbReference type="RefSeq" id="WP_132496855.1">
    <property type="nucleotide sequence ID" value="NZ_SMAS01000008.1"/>
</dbReference>
<evidence type="ECO:0000313" key="1">
    <source>
        <dbReference type="EMBL" id="TCT30920.1"/>
    </source>
</evidence>
<sequence length="369" mass="41461">MEIITQRHLNPQAPVNGPATKNLDAQNTASVMGKELVLNPSLDVYQQGLQLAAQLGSEVIETQFRESAVSGNLDKVKDQYRSMMMAMKHSSDKYQRISQPVADGRSHIPAVENLVGEIHGNYQKTYGEIVKASTEYMQEVNTQLGKMSEHVSAGKDGKIKFKPKDFLIAFDSAMSKYSGISYSDYSSFYSSSSYTEAELLTEYCEMWGQDLGKKNETDANTNDKNIMREYLRTLDSSEYGMKTPPLYTIQARSNVDVEFSFWEKKLSGQGFVVKKSGNEILIYPDFKPIREIYSSIKGSPVDWGGGDMMSQSFQSLQTAIDAQKNAVNSSVSRLLETFRQDNSHFETLVQLLIQLIKDLNQNNNSLINM</sequence>
<dbReference type="EMBL" id="SMAS01000008">
    <property type="protein sequence ID" value="TCT30920.1"/>
    <property type="molecule type" value="Genomic_DNA"/>
</dbReference>
<comment type="caution">
    <text evidence="1">The sequence shown here is derived from an EMBL/GenBank/DDBJ whole genome shotgun (WGS) entry which is preliminary data.</text>
</comment>
<dbReference type="AlphaFoldDB" id="A0A4R3NFM5"/>
<dbReference type="Proteomes" id="UP000295055">
    <property type="component" value="Unassembled WGS sequence"/>
</dbReference>
<dbReference type="SUPFAM" id="SSF140693">
    <property type="entry name" value="IpaD-like"/>
    <property type="match status" value="1"/>
</dbReference>
<dbReference type="InterPro" id="IPR036708">
    <property type="entry name" value="BipD-like_sf"/>
</dbReference>
<name>A0A4R3NFM5_9GAMM</name>
<dbReference type="Gene3D" id="1.20.1710.10">
    <property type="entry name" value="IpaD-like"/>
    <property type="match status" value="1"/>
</dbReference>
<accession>A0A4R3NFM5</accession>
<protein>
    <submittedName>
        <fullName evidence="1">Invasin D</fullName>
    </submittedName>
</protein>
<organism evidence="1 2">
    <name type="scientific">Providencia alcalifaciens</name>
    <dbReference type="NCBI Taxonomy" id="126385"/>
    <lineage>
        <taxon>Bacteria</taxon>
        <taxon>Pseudomonadati</taxon>
        <taxon>Pseudomonadota</taxon>
        <taxon>Gammaproteobacteria</taxon>
        <taxon>Enterobacterales</taxon>
        <taxon>Morganellaceae</taxon>
        <taxon>Providencia</taxon>
    </lineage>
</organism>
<evidence type="ECO:0000313" key="2">
    <source>
        <dbReference type="Proteomes" id="UP000295055"/>
    </source>
</evidence>
<reference evidence="1 2" key="1">
    <citation type="submission" date="2019-03" db="EMBL/GenBank/DDBJ databases">
        <title>Genomic analyses of the natural microbiome of Caenorhabditis elegans.</title>
        <authorList>
            <person name="Samuel B."/>
        </authorList>
    </citation>
    <scope>NUCLEOTIDE SEQUENCE [LARGE SCALE GENOMIC DNA]</scope>
    <source>
        <strain evidence="1 2">JUb102</strain>
    </source>
</reference>